<sequence length="78" mass="9284">MVSAWKSDWEPSRRVKCQERHRNCPRLRAGRSQVTTSISLSTQMASILHRKIRQYGIKTSMLRLSRLRVQRFPTTLYH</sequence>
<proteinExistence type="predicted"/>
<accession>A0A0D0DTP2</accession>
<evidence type="ECO:0000313" key="1">
    <source>
        <dbReference type="EMBL" id="KIK97348.1"/>
    </source>
</evidence>
<dbReference type="InParanoid" id="A0A0D0DTP2"/>
<dbReference type="HOGENOM" id="CLU_2622711_0_0_1"/>
<protein>
    <submittedName>
        <fullName evidence="1">Uncharacterized protein</fullName>
    </submittedName>
</protein>
<organism evidence="1 2">
    <name type="scientific">Paxillus rubicundulus Ve08.2h10</name>
    <dbReference type="NCBI Taxonomy" id="930991"/>
    <lineage>
        <taxon>Eukaryota</taxon>
        <taxon>Fungi</taxon>
        <taxon>Dikarya</taxon>
        <taxon>Basidiomycota</taxon>
        <taxon>Agaricomycotina</taxon>
        <taxon>Agaricomycetes</taxon>
        <taxon>Agaricomycetidae</taxon>
        <taxon>Boletales</taxon>
        <taxon>Paxilineae</taxon>
        <taxon>Paxillaceae</taxon>
        <taxon>Paxillus</taxon>
    </lineage>
</organism>
<reference evidence="2" key="2">
    <citation type="submission" date="2015-01" db="EMBL/GenBank/DDBJ databases">
        <title>Evolutionary Origins and Diversification of the Mycorrhizal Mutualists.</title>
        <authorList>
            <consortium name="DOE Joint Genome Institute"/>
            <consortium name="Mycorrhizal Genomics Consortium"/>
            <person name="Kohler A."/>
            <person name="Kuo A."/>
            <person name="Nagy L.G."/>
            <person name="Floudas D."/>
            <person name="Copeland A."/>
            <person name="Barry K.W."/>
            <person name="Cichocki N."/>
            <person name="Veneault-Fourrey C."/>
            <person name="LaButti K."/>
            <person name="Lindquist E.A."/>
            <person name="Lipzen A."/>
            <person name="Lundell T."/>
            <person name="Morin E."/>
            <person name="Murat C."/>
            <person name="Riley R."/>
            <person name="Ohm R."/>
            <person name="Sun H."/>
            <person name="Tunlid A."/>
            <person name="Henrissat B."/>
            <person name="Grigoriev I.V."/>
            <person name="Hibbett D.S."/>
            <person name="Martin F."/>
        </authorList>
    </citation>
    <scope>NUCLEOTIDE SEQUENCE [LARGE SCALE GENOMIC DNA]</scope>
    <source>
        <strain evidence="2">Ve08.2h10</strain>
    </source>
</reference>
<gene>
    <name evidence="1" type="ORF">PAXRUDRAFT_232370</name>
</gene>
<keyword evidence="2" id="KW-1185">Reference proteome</keyword>
<dbReference type="AlphaFoldDB" id="A0A0D0DTP2"/>
<name>A0A0D0DTP2_9AGAM</name>
<reference evidence="1 2" key="1">
    <citation type="submission" date="2014-04" db="EMBL/GenBank/DDBJ databases">
        <authorList>
            <consortium name="DOE Joint Genome Institute"/>
            <person name="Kuo A."/>
            <person name="Kohler A."/>
            <person name="Jargeat P."/>
            <person name="Nagy L.G."/>
            <person name="Floudas D."/>
            <person name="Copeland A."/>
            <person name="Barry K.W."/>
            <person name="Cichocki N."/>
            <person name="Veneault-Fourrey C."/>
            <person name="LaButti K."/>
            <person name="Lindquist E.A."/>
            <person name="Lipzen A."/>
            <person name="Lundell T."/>
            <person name="Morin E."/>
            <person name="Murat C."/>
            <person name="Sun H."/>
            <person name="Tunlid A."/>
            <person name="Henrissat B."/>
            <person name="Grigoriev I.V."/>
            <person name="Hibbett D.S."/>
            <person name="Martin F."/>
            <person name="Nordberg H.P."/>
            <person name="Cantor M.N."/>
            <person name="Hua S.X."/>
        </authorList>
    </citation>
    <scope>NUCLEOTIDE SEQUENCE [LARGE SCALE GENOMIC DNA]</scope>
    <source>
        <strain evidence="1 2">Ve08.2h10</strain>
    </source>
</reference>
<evidence type="ECO:0000313" key="2">
    <source>
        <dbReference type="Proteomes" id="UP000054538"/>
    </source>
</evidence>
<dbReference type="EMBL" id="KN824940">
    <property type="protein sequence ID" value="KIK97348.1"/>
    <property type="molecule type" value="Genomic_DNA"/>
</dbReference>
<dbReference type="Proteomes" id="UP000054538">
    <property type="component" value="Unassembled WGS sequence"/>
</dbReference>